<evidence type="ECO:0000313" key="2">
    <source>
        <dbReference type="Proteomes" id="UP001222325"/>
    </source>
</evidence>
<dbReference type="EMBL" id="JARJCN010000012">
    <property type="protein sequence ID" value="KAJ7095672.1"/>
    <property type="molecule type" value="Genomic_DNA"/>
</dbReference>
<reference evidence="1" key="1">
    <citation type="submission" date="2023-03" db="EMBL/GenBank/DDBJ databases">
        <title>Massive genome expansion in bonnet fungi (Mycena s.s.) driven by repeated elements and novel gene families across ecological guilds.</title>
        <authorList>
            <consortium name="Lawrence Berkeley National Laboratory"/>
            <person name="Harder C.B."/>
            <person name="Miyauchi S."/>
            <person name="Viragh M."/>
            <person name="Kuo A."/>
            <person name="Thoen E."/>
            <person name="Andreopoulos B."/>
            <person name="Lu D."/>
            <person name="Skrede I."/>
            <person name="Drula E."/>
            <person name="Henrissat B."/>
            <person name="Morin E."/>
            <person name="Kohler A."/>
            <person name="Barry K."/>
            <person name="LaButti K."/>
            <person name="Morin E."/>
            <person name="Salamov A."/>
            <person name="Lipzen A."/>
            <person name="Mereny Z."/>
            <person name="Hegedus B."/>
            <person name="Baldrian P."/>
            <person name="Stursova M."/>
            <person name="Weitz H."/>
            <person name="Taylor A."/>
            <person name="Grigoriev I.V."/>
            <person name="Nagy L.G."/>
            <person name="Martin F."/>
            <person name="Kauserud H."/>
        </authorList>
    </citation>
    <scope>NUCLEOTIDE SEQUENCE</scope>
    <source>
        <strain evidence="1">CBHHK173m</strain>
    </source>
</reference>
<sequence length="541" mass="61206">MDSPVPRATATTISLFNWPLLKGLFKRKPLPSSRRTLTLLTVPMDVLYTVFQILHDAPGRDGLEEFGHEVCRGARLIPLSATCRYMRSQTLPWIFREVYNWNRANGDVWPDTLWPFFITVHIRDRSIRHPADLALPSDVFRAFPMMGALTKVTVRMDAAVPAELLHGLSLVPGLTTLEIHQARFDGTPLPLSLPFTSLESLQISICGFQGCFVRSDTIDRTRETGNVFILLKNVSDRLMTLQISGDLLPPDFLALNWWCLREFTISDHTPSPYTAVPDLVCRMPVLRELSILYSPDATRTSEDIQPPFKLGTAGGGLLTDCSPRLTTITLSNLGPADPIFAQLPRSLGTLHLLTMQDWFEAHSRPAQHREFVLAPFTPTTLPTALHHLSHLQDLTELSLTLDAYPTAHLIGQIAAVFPRLRVLEIGNAMYYHGEEYCYDVRDETIVTAIRQFPALVDLRIALDFPERDFQTELEERAARWYLARLPGLRSIAFLFYRAARYFGYPALEWHAWDCSVLLRPPTPPSPPRSVYETWEPAPAIL</sequence>
<organism evidence="1 2">
    <name type="scientific">Mycena belliarum</name>
    <dbReference type="NCBI Taxonomy" id="1033014"/>
    <lineage>
        <taxon>Eukaryota</taxon>
        <taxon>Fungi</taxon>
        <taxon>Dikarya</taxon>
        <taxon>Basidiomycota</taxon>
        <taxon>Agaricomycotina</taxon>
        <taxon>Agaricomycetes</taxon>
        <taxon>Agaricomycetidae</taxon>
        <taxon>Agaricales</taxon>
        <taxon>Marasmiineae</taxon>
        <taxon>Mycenaceae</taxon>
        <taxon>Mycena</taxon>
    </lineage>
</organism>
<accession>A0AAD6UCP0</accession>
<name>A0AAD6UCP0_9AGAR</name>
<protein>
    <submittedName>
        <fullName evidence="1">Uncharacterized protein</fullName>
    </submittedName>
</protein>
<dbReference type="Proteomes" id="UP001222325">
    <property type="component" value="Unassembled WGS sequence"/>
</dbReference>
<dbReference type="Gene3D" id="3.80.10.10">
    <property type="entry name" value="Ribonuclease Inhibitor"/>
    <property type="match status" value="1"/>
</dbReference>
<gene>
    <name evidence="1" type="ORF">B0H15DRAFT_826546</name>
</gene>
<proteinExistence type="predicted"/>
<dbReference type="SUPFAM" id="SSF52047">
    <property type="entry name" value="RNI-like"/>
    <property type="match status" value="1"/>
</dbReference>
<evidence type="ECO:0000313" key="1">
    <source>
        <dbReference type="EMBL" id="KAJ7095672.1"/>
    </source>
</evidence>
<keyword evidence="2" id="KW-1185">Reference proteome</keyword>
<dbReference type="InterPro" id="IPR032675">
    <property type="entry name" value="LRR_dom_sf"/>
</dbReference>
<dbReference type="AlphaFoldDB" id="A0AAD6UCP0"/>
<comment type="caution">
    <text evidence="1">The sequence shown here is derived from an EMBL/GenBank/DDBJ whole genome shotgun (WGS) entry which is preliminary data.</text>
</comment>